<dbReference type="GO" id="GO:0003688">
    <property type="term" value="F:DNA replication origin binding"/>
    <property type="evidence" value="ECO:0007669"/>
    <property type="project" value="UniProtKB-UniRule"/>
</dbReference>
<dbReference type="GO" id="GO:0006260">
    <property type="term" value="P:DNA replication"/>
    <property type="evidence" value="ECO:0007669"/>
    <property type="project" value="UniProtKB-UniRule"/>
</dbReference>
<dbReference type="AlphaFoldDB" id="A0A0N4ZQ45"/>
<dbReference type="STRING" id="131310.A0A0N4ZQ45"/>
<evidence type="ECO:0000256" key="1">
    <source>
        <dbReference type="ARBA" id="ARBA00019080"/>
    </source>
</evidence>
<dbReference type="Pfam" id="PF04084">
    <property type="entry name" value="RecA-like_ORC2"/>
    <property type="match status" value="1"/>
</dbReference>
<evidence type="ECO:0000313" key="5">
    <source>
        <dbReference type="WBParaSite" id="PTRK_0001064900.1"/>
    </source>
</evidence>
<comment type="subunit">
    <text evidence="2">Component of the origin recognition complex (ORC).</text>
</comment>
<dbReference type="WBParaSite" id="PTRK_0001064900.1">
    <property type="protein sequence ID" value="PTRK_0001064900.1"/>
    <property type="gene ID" value="PTRK_0001064900"/>
</dbReference>
<proteinExistence type="inferred from homology"/>
<comment type="similarity">
    <text evidence="2">Belongs to the ORC2 family.</text>
</comment>
<comment type="subcellular location">
    <subcellularLocation>
        <location evidence="2">Nucleus</location>
    </subcellularLocation>
</comment>
<dbReference type="Proteomes" id="UP000038045">
    <property type="component" value="Unplaced"/>
</dbReference>
<evidence type="ECO:0000256" key="2">
    <source>
        <dbReference type="RuleBase" id="RU368084"/>
    </source>
</evidence>
<keyword evidence="2" id="KW-0235">DNA replication</keyword>
<evidence type="ECO:0000313" key="4">
    <source>
        <dbReference type="Proteomes" id="UP000038045"/>
    </source>
</evidence>
<protein>
    <recommendedName>
        <fullName evidence="1 2">Origin recognition complex subunit 2</fullName>
    </recommendedName>
</protein>
<dbReference type="PANTHER" id="PTHR14052">
    <property type="entry name" value="ORIGIN RECOGNITION COMPLEX SUBUNIT 2"/>
    <property type="match status" value="1"/>
</dbReference>
<name>A0A0N4ZQ45_PARTI</name>
<dbReference type="InterPro" id="IPR056772">
    <property type="entry name" value="RecA-like_ORC2"/>
</dbReference>
<keyword evidence="2" id="KW-0539">Nucleus</keyword>
<feature type="domain" description="Origin recognition complex subunit 2 RecA-like" evidence="3">
    <location>
        <begin position="37"/>
        <end position="160"/>
    </location>
</feature>
<dbReference type="PANTHER" id="PTHR14052:SF0">
    <property type="entry name" value="ORIGIN RECOGNITION COMPLEX SUBUNIT 2"/>
    <property type="match status" value="1"/>
</dbReference>
<organism evidence="4 5">
    <name type="scientific">Parastrongyloides trichosuri</name>
    <name type="common">Possum-specific nematode worm</name>
    <dbReference type="NCBI Taxonomy" id="131310"/>
    <lineage>
        <taxon>Eukaryota</taxon>
        <taxon>Metazoa</taxon>
        <taxon>Ecdysozoa</taxon>
        <taxon>Nematoda</taxon>
        <taxon>Chromadorea</taxon>
        <taxon>Rhabditida</taxon>
        <taxon>Tylenchina</taxon>
        <taxon>Panagrolaimomorpha</taxon>
        <taxon>Strongyloidoidea</taxon>
        <taxon>Strongyloididae</taxon>
        <taxon>Parastrongyloides</taxon>
    </lineage>
</organism>
<dbReference type="GO" id="GO:0005664">
    <property type="term" value="C:nuclear origin of replication recognition complex"/>
    <property type="evidence" value="ECO:0007669"/>
    <property type="project" value="UniProtKB-UniRule"/>
</dbReference>
<evidence type="ECO:0000259" key="3">
    <source>
        <dbReference type="Pfam" id="PF04084"/>
    </source>
</evidence>
<accession>A0A0N4ZQ45</accession>
<comment type="function">
    <text evidence="2">Component of the origin recognition complex (ORC) that binds origins of replication. DNA-binding is ATP-dependent. ORC is required to assemble the pre-replication complex necessary to initiate DNA replication.</text>
</comment>
<dbReference type="InterPro" id="IPR007220">
    <property type="entry name" value="ORC2"/>
</dbReference>
<reference evidence="5" key="1">
    <citation type="submission" date="2017-02" db="UniProtKB">
        <authorList>
            <consortium name="WormBaseParasite"/>
        </authorList>
    </citation>
    <scope>IDENTIFICATION</scope>
</reference>
<sequence>MSSEKQFHEIDGESIYDVGFPYKELGIIFNNKPFINRNVIIHGIGSKRKILERLMEDQLSNIHCTYVDGKSIRFDSRVLLDQIVYEFKIDINYTKNDFIAYTMMIIEELEKVKNLNLAIIIDNCDRANLIENTIFQDCLALLTSKKNIFFIGTCMRPFFPAPGSDAYEKLNCYFYQYSTFMFTESDDEKDDLMEDNVQNHNVESIEAVFECLTRNAQKVFVLLLKEFVKNNYKDIFLEDVYEVTRNAFLVNSYQVLQDMMVEFIDHGHIEQRPGATNMRLSLKIKKQIVNEFLESKGLSLEGSDEE</sequence>
<keyword evidence="4" id="KW-1185">Reference proteome</keyword>